<keyword evidence="3 9" id="KW-0813">Transport</keyword>
<evidence type="ECO:0000256" key="9">
    <source>
        <dbReference type="RuleBase" id="RU003923"/>
    </source>
</evidence>
<dbReference type="PRINTS" id="PR00812">
    <property type="entry name" value="BCTERIALGSPF"/>
</dbReference>
<comment type="caution">
    <text evidence="12">The sequence shown here is derived from an EMBL/GenBank/DDBJ whole genome shotgun (WGS) entry which is preliminary data.</text>
</comment>
<dbReference type="InterPro" id="IPR018076">
    <property type="entry name" value="T2SS_GspF_dom"/>
</dbReference>
<evidence type="ECO:0000256" key="7">
    <source>
        <dbReference type="ARBA" id="ARBA00022989"/>
    </source>
</evidence>
<dbReference type="PANTHER" id="PTHR30012">
    <property type="entry name" value="GENERAL SECRETION PATHWAY PROTEIN"/>
    <property type="match status" value="1"/>
</dbReference>
<reference evidence="12 13" key="1">
    <citation type="submission" date="2024-02" db="EMBL/GenBank/DDBJ databases">
        <title>New especies of Spiribacter isolated from saline water.</title>
        <authorList>
            <person name="Leon M.J."/>
            <person name="De La Haba R."/>
            <person name="Sanchez-Porro C."/>
            <person name="Ventosa A."/>
        </authorList>
    </citation>
    <scope>NUCLEOTIDE SEQUENCE [LARGE SCALE GENOMIC DNA]</scope>
    <source>
        <strain evidence="13">ag22IC6-390</strain>
    </source>
</reference>
<feature type="transmembrane region" description="Helical" evidence="10">
    <location>
        <begin position="374"/>
        <end position="395"/>
    </location>
</feature>
<dbReference type="InterPro" id="IPR001992">
    <property type="entry name" value="T2SS_GspF/T4SS_PilC_CS"/>
</dbReference>
<keyword evidence="4" id="KW-1003">Cell membrane</keyword>
<feature type="domain" description="Type II secretion system protein GspF" evidence="11">
    <location>
        <begin position="272"/>
        <end position="394"/>
    </location>
</feature>
<dbReference type="Proteomes" id="UP001556709">
    <property type="component" value="Unassembled WGS sequence"/>
</dbReference>
<protein>
    <submittedName>
        <fullName evidence="12">Type II secretion system F family protein</fullName>
    </submittedName>
</protein>
<evidence type="ECO:0000256" key="1">
    <source>
        <dbReference type="ARBA" id="ARBA00004429"/>
    </source>
</evidence>
<dbReference type="PANTHER" id="PTHR30012:SF7">
    <property type="entry name" value="PROTEIN TRANSPORT PROTEIN HOFC HOMOLOG"/>
    <property type="match status" value="1"/>
</dbReference>
<keyword evidence="8 10" id="KW-0472">Membrane</keyword>
<keyword evidence="13" id="KW-1185">Reference proteome</keyword>
<dbReference type="RefSeq" id="WP_367981206.1">
    <property type="nucleotide sequence ID" value="NZ_JBAKFM010000001.1"/>
</dbReference>
<keyword evidence="7 10" id="KW-1133">Transmembrane helix</keyword>
<dbReference type="InterPro" id="IPR042094">
    <property type="entry name" value="T2SS_GspF_sf"/>
</dbReference>
<evidence type="ECO:0000256" key="8">
    <source>
        <dbReference type="ARBA" id="ARBA00023136"/>
    </source>
</evidence>
<evidence type="ECO:0000256" key="6">
    <source>
        <dbReference type="ARBA" id="ARBA00022692"/>
    </source>
</evidence>
<name>A0ABV3TDW8_9GAMM</name>
<evidence type="ECO:0000313" key="13">
    <source>
        <dbReference type="Proteomes" id="UP001556709"/>
    </source>
</evidence>
<feature type="transmembrane region" description="Helical" evidence="10">
    <location>
        <begin position="225"/>
        <end position="244"/>
    </location>
</feature>
<evidence type="ECO:0000256" key="2">
    <source>
        <dbReference type="ARBA" id="ARBA00005745"/>
    </source>
</evidence>
<evidence type="ECO:0000256" key="5">
    <source>
        <dbReference type="ARBA" id="ARBA00022519"/>
    </source>
</evidence>
<gene>
    <name evidence="12" type="ORF">V6X73_02025</name>
</gene>
<evidence type="ECO:0000313" key="12">
    <source>
        <dbReference type="EMBL" id="MEX0468515.1"/>
    </source>
</evidence>
<dbReference type="PROSITE" id="PS00874">
    <property type="entry name" value="T2SP_F"/>
    <property type="match status" value="1"/>
</dbReference>
<evidence type="ECO:0000256" key="3">
    <source>
        <dbReference type="ARBA" id="ARBA00022448"/>
    </source>
</evidence>
<evidence type="ECO:0000256" key="4">
    <source>
        <dbReference type="ARBA" id="ARBA00022475"/>
    </source>
</evidence>
<keyword evidence="6 9" id="KW-0812">Transmembrane</keyword>
<feature type="transmembrane region" description="Helical" evidence="10">
    <location>
        <begin position="167"/>
        <end position="190"/>
    </location>
</feature>
<keyword evidence="5" id="KW-0997">Cell inner membrane</keyword>
<dbReference type="Pfam" id="PF00482">
    <property type="entry name" value="T2SSF"/>
    <property type="match status" value="2"/>
</dbReference>
<feature type="domain" description="Type II secretion system protein GspF" evidence="11">
    <location>
        <begin position="69"/>
        <end position="191"/>
    </location>
</feature>
<dbReference type="InterPro" id="IPR003004">
    <property type="entry name" value="GspF/PilC"/>
</dbReference>
<proteinExistence type="inferred from homology"/>
<dbReference type="EMBL" id="JBAKFM010000001">
    <property type="protein sequence ID" value="MEX0468515.1"/>
    <property type="molecule type" value="Genomic_DNA"/>
</dbReference>
<sequence length="402" mass="44613">MRSFIWQGTDRHGRNRMGLAPARSQRQLQQRLRHQGVITTRALSLPDWFDRLINPARPRLREQDITRILQRMAALIDAGIPLAQALEMLAAEERHGAGRRLLESLAEGIASGSDLSAVLAEWPSCFDELARGLIAAGEQSGELPALLRRIVDHRQRLAQTRQRLRRALFYPGLVLAVALLVTAALLIFVIPRFEAMFSDLDAPLPAFTQSVIDLSRWFRTGGGTLVPMLTGLLPLLWGFARYLPRLHHLRDRLRVRLPIYGGVHRRALLCRFARTLALLLRADVPATEALSAVARALDNHHYQRLVTRMVHELRAGRSMADAIARSEGFSPALAQVAAVGESTGRLPALLDELAAAEEGELERRVSALTSSIEPLMMALLGLLVGALVFAMYLPVFRMGAVF</sequence>
<evidence type="ECO:0000259" key="11">
    <source>
        <dbReference type="Pfam" id="PF00482"/>
    </source>
</evidence>
<comment type="subcellular location">
    <subcellularLocation>
        <location evidence="1 9">Cell inner membrane</location>
        <topology evidence="1 9">Multi-pass membrane protein</topology>
    </subcellularLocation>
</comment>
<organism evidence="12 13">
    <name type="scientific">Spiribacter pallidus</name>
    <dbReference type="NCBI Taxonomy" id="1987936"/>
    <lineage>
        <taxon>Bacteria</taxon>
        <taxon>Pseudomonadati</taxon>
        <taxon>Pseudomonadota</taxon>
        <taxon>Gammaproteobacteria</taxon>
        <taxon>Chromatiales</taxon>
        <taxon>Ectothiorhodospiraceae</taxon>
        <taxon>Spiribacter</taxon>
    </lineage>
</organism>
<evidence type="ECO:0000256" key="10">
    <source>
        <dbReference type="SAM" id="Phobius"/>
    </source>
</evidence>
<dbReference type="Gene3D" id="1.20.81.30">
    <property type="entry name" value="Type II secretion system (T2SS), domain F"/>
    <property type="match status" value="2"/>
</dbReference>
<comment type="similarity">
    <text evidence="2 9">Belongs to the GSP F family.</text>
</comment>
<accession>A0ABV3TDW8</accession>